<dbReference type="AlphaFoldDB" id="A8MC40"/>
<dbReference type="EMBL" id="CP000852">
    <property type="protein sequence ID" value="ABW01346.1"/>
    <property type="molecule type" value="Genomic_DNA"/>
</dbReference>
<feature type="domain" description="CN hydrolase" evidence="2">
    <location>
        <begin position="2"/>
        <end position="244"/>
    </location>
</feature>
<dbReference type="OrthoDB" id="39312at2157"/>
<evidence type="ECO:0000313" key="3">
    <source>
        <dbReference type="EMBL" id="ABW01346.1"/>
    </source>
</evidence>
<dbReference type="SUPFAM" id="SSF56317">
    <property type="entry name" value="Carbon-nitrogen hydrolase"/>
    <property type="match status" value="1"/>
</dbReference>
<evidence type="ECO:0000313" key="4">
    <source>
        <dbReference type="Proteomes" id="UP000001137"/>
    </source>
</evidence>
<dbReference type="RefSeq" id="WP_012185566.1">
    <property type="nucleotide sequence ID" value="NC_009954.1"/>
</dbReference>
<dbReference type="GO" id="GO:0016811">
    <property type="term" value="F:hydrolase activity, acting on carbon-nitrogen (but not peptide) bonds, in linear amides"/>
    <property type="evidence" value="ECO:0007669"/>
    <property type="project" value="UniProtKB-ARBA"/>
</dbReference>
<dbReference type="CDD" id="cd07197">
    <property type="entry name" value="nitrilase"/>
    <property type="match status" value="1"/>
</dbReference>
<gene>
    <name evidence="3" type="ordered locus">Cmaq_0501</name>
</gene>
<protein>
    <submittedName>
        <fullName evidence="3">Nitrilase/cyanide hydratase and apolipoprotein N-acyltransferase</fullName>
    </submittedName>
</protein>
<dbReference type="Proteomes" id="UP000001137">
    <property type="component" value="Chromosome"/>
</dbReference>
<dbReference type="GeneID" id="5709085"/>
<dbReference type="InterPro" id="IPR003010">
    <property type="entry name" value="C-N_Hydrolase"/>
</dbReference>
<keyword evidence="3" id="KW-0012">Acyltransferase</keyword>
<dbReference type="Pfam" id="PF00795">
    <property type="entry name" value="CN_hydrolase"/>
    <property type="match status" value="1"/>
</dbReference>
<sequence length="279" mass="31392">MLRVHLIQYASRLGDPEYNIDRLRNYAKANCRGDGNDVLITPELYIPGYMSRDLLLQIAEPLDGKSIGELTEIAREGKCTIITGIAERDKDTGVVYNSAVAIGENGLMALYRKRHLPSYGVFDESRYFGVGRGDAPVFSMNGTKAGLAICYDAFYPEVSRSLMLKGARVQVYISAAPDMSRPHFETFIRARAMENVSFVIYVNTIGQYDGLGFFGGSFIVDPLGEVVAKAKYYEEDTVVAEIDPGLVDNYRSIRPILKDYTWDDVRYLLKNYRSGYRVY</sequence>
<dbReference type="PANTHER" id="PTHR43674:SF2">
    <property type="entry name" value="BETA-UREIDOPROPIONASE"/>
    <property type="match status" value="1"/>
</dbReference>
<keyword evidence="4" id="KW-1185">Reference proteome</keyword>
<name>A8MC40_CALMQ</name>
<dbReference type="InterPro" id="IPR050345">
    <property type="entry name" value="Aliph_Amidase/BUP"/>
</dbReference>
<dbReference type="Gene3D" id="3.60.110.10">
    <property type="entry name" value="Carbon-nitrogen hydrolase"/>
    <property type="match status" value="1"/>
</dbReference>
<dbReference type="STRING" id="397948.Cmaq_0501"/>
<dbReference type="GO" id="GO:0016746">
    <property type="term" value="F:acyltransferase activity"/>
    <property type="evidence" value="ECO:0007669"/>
    <property type="project" value="UniProtKB-KW"/>
</dbReference>
<evidence type="ECO:0000259" key="2">
    <source>
        <dbReference type="PROSITE" id="PS50263"/>
    </source>
</evidence>
<reference evidence="3 4" key="1">
    <citation type="submission" date="2007-10" db="EMBL/GenBank/DDBJ databases">
        <title>Complete sequence of Caldivirga maquilingensis IC-167.</title>
        <authorList>
            <consortium name="US DOE Joint Genome Institute"/>
            <person name="Copeland A."/>
            <person name="Lucas S."/>
            <person name="Lapidus A."/>
            <person name="Barry K."/>
            <person name="Glavina del Rio T."/>
            <person name="Dalin E."/>
            <person name="Tice H."/>
            <person name="Pitluck S."/>
            <person name="Saunders E."/>
            <person name="Brettin T."/>
            <person name="Bruce D."/>
            <person name="Detter J.C."/>
            <person name="Han C."/>
            <person name="Schmutz J."/>
            <person name="Larimer F."/>
            <person name="Land M."/>
            <person name="Hauser L."/>
            <person name="Kyrpides N."/>
            <person name="Ivanova N."/>
            <person name="Biddle J.F."/>
            <person name="Zhang Z."/>
            <person name="Fitz-Gibbon S.T."/>
            <person name="Lowe T.M."/>
            <person name="Saltikov C."/>
            <person name="House C.H."/>
            <person name="Richardson P."/>
        </authorList>
    </citation>
    <scope>NUCLEOTIDE SEQUENCE [LARGE SCALE GENOMIC DNA]</scope>
    <source>
        <strain evidence="4">ATCC 700844 / DSM 13496 / JCM 10307 / IC-167</strain>
    </source>
</reference>
<dbReference type="eggNOG" id="arCOG00062">
    <property type="taxonomic scope" value="Archaea"/>
</dbReference>
<dbReference type="PROSITE" id="PS50263">
    <property type="entry name" value="CN_HYDROLASE"/>
    <property type="match status" value="1"/>
</dbReference>
<dbReference type="KEGG" id="cma:Cmaq_0501"/>
<dbReference type="InterPro" id="IPR036526">
    <property type="entry name" value="C-N_Hydrolase_sf"/>
</dbReference>
<keyword evidence="1" id="KW-0378">Hydrolase</keyword>
<dbReference type="HOGENOM" id="CLU_030130_3_1_2"/>
<keyword evidence="3" id="KW-0449">Lipoprotein</keyword>
<keyword evidence="3" id="KW-0808">Transferase</keyword>
<accession>A8MC40</accession>
<proteinExistence type="predicted"/>
<dbReference type="PANTHER" id="PTHR43674">
    <property type="entry name" value="NITRILASE C965.09-RELATED"/>
    <property type="match status" value="1"/>
</dbReference>
<evidence type="ECO:0000256" key="1">
    <source>
        <dbReference type="ARBA" id="ARBA00022801"/>
    </source>
</evidence>
<organism evidence="3 4">
    <name type="scientific">Caldivirga maquilingensis (strain ATCC 700844 / DSM 13496 / JCM 10307 / IC-167)</name>
    <dbReference type="NCBI Taxonomy" id="397948"/>
    <lineage>
        <taxon>Archaea</taxon>
        <taxon>Thermoproteota</taxon>
        <taxon>Thermoprotei</taxon>
        <taxon>Thermoproteales</taxon>
        <taxon>Thermoproteaceae</taxon>
        <taxon>Caldivirga</taxon>
    </lineage>
</organism>